<accession>D4TX83</accession>
<dbReference type="AlphaFoldDB" id="D4TX83"/>
<proteinExistence type="predicted"/>
<organism evidence="1 2">
    <name type="scientific">Schaalia odontolytica F0309</name>
    <dbReference type="NCBI Taxonomy" id="649742"/>
    <lineage>
        <taxon>Bacteria</taxon>
        <taxon>Bacillati</taxon>
        <taxon>Actinomycetota</taxon>
        <taxon>Actinomycetes</taxon>
        <taxon>Actinomycetales</taxon>
        <taxon>Actinomycetaceae</taxon>
        <taxon>Schaalia</taxon>
    </lineage>
</organism>
<comment type="caution">
    <text evidence="1">The sequence shown here is derived from an EMBL/GenBank/DDBJ whole genome shotgun (WGS) entry which is preliminary data.</text>
</comment>
<evidence type="ECO:0000313" key="2">
    <source>
        <dbReference type="Proteomes" id="UP000003150"/>
    </source>
</evidence>
<evidence type="ECO:0000313" key="1">
    <source>
        <dbReference type="EMBL" id="EFF80534.1"/>
    </source>
</evidence>
<dbReference type="HOGENOM" id="CLU_3075890_0_0_11"/>
<name>D4TX83_9ACTO</name>
<reference evidence="1 2" key="1">
    <citation type="submission" date="2009-10" db="EMBL/GenBank/DDBJ databases">
        <authorList>
            <person name="Weinstock G."/>
            <person name="Sodergren E."/>
            <person name="Clifton S."/>
            <person name="Fulton L."/>
            <person name="Fulton B."/>
            <person name="Courtney L."/>
            <person name="Fronick C."/>
            <person name="Harrison M."/>
            <person name="Strong C."/>
            <person name="Farmer C."/>
            <person name="Delahaunty K."/>
            <person name="Markovic C."/>
            <person name="Hall O."/>
            <person name="Minx P."/>
            <person name="Tomlinson C."/>
            <person name="Mitreva M."/>
            <person name="Nelson J."/>
            <person name="Hou S."/>
            <person name="Wollam A."/>
            <person name="Pepin K.H."/>
            <person name="Johnson M."/>
            <person name="Bhonagiri V."/>
            <person name="Nash W.E."/>
            <person name="Warren W."/>
            <person name="Chinwalla A."/>
            <person name="Mardis E.R."/>
            <person name="Wilson R.K."/>
        </authorList>
    </citation>
    <scope>NUCLEOTIDE SEQUENCE [LARGE SCALE GENOMIC DNA]</scope>
    <source>
        <strain evidence="1 2">F0309</strain>
    </source>
</reference>
<gene>
    <name evidence="1" type="ORF">HMPREF0970_00540</name>
</gene>
<dbReference type="EMBL" id="ACYT02000015">
    <property type="protein sequence ID" value="EFF80534.1"/>
    <property type="molecule type" value="Genomic_DNA"/>
</dbReference>
<protein>
    <submittedName>
        <fullName evidence="1">Uncharacterized protein</fullName>
    </submittedName>
</protein>
<sequence length="52" mass="6114">MQFGFHPSRFEATPLTYRGFRRSLKFGLRELHAKFSGARCFLTRALARARRP</sequence>
<dbReference type="Proteomes" id="UP000003150">
    <property type="component" value="Unassembled WGS sequence"/>
</dbReference>